<sequence>MAIDQLIYTSCRNGVSGRAGFQVFSMSKGITEEERKEIETHCFYIPPSNLTSQPNKEEIEELFPKVFSYYKLSNGKWAIMYTKFLGKDYSGRFGNYYCHVYVFNDEKYIANPVGVYGSNSFIQSFDESELSSGEVKQLSSINTIEKGSIINEENSIAFAVKHRKAVLHLLNLVFKANEKNKRIVFSCENELALKYIATVNFLLPEQISREFSFISYTQRPLEESYFLSGVLASGARFSSYALQNHPEILYVDLERESNEIEPNNRKYLITLNALLQTNNIEQIKNCLSFITKFQDVKLTSINKVAKVYDFIYFKETKLSLNELDEVIRISKENGHHIVKLELLNALIGEITKDIIEVNNLKVILEFLLESITKYDLQEHLYQKSIGAIFNQLDRLIMQNDSSLNEHSNFLKKVIISLPSNEWISHLMNEERLSKYISSFSSLQNDKQIYLGELLLDCHILINAFQSNKPYIQSKNNENSVECYAIELMGSYIAEVSLDELYNKFNKDKRATLNYLLYMYSKVFMRGKVTKLLMNYLKNEVENKELFWNSIFVSQLEDVFIQDLYIEGDKNKEELKFFLQLLYKQLFQTYKKQTSIILIEQMEYFCKILEEDESLIVEDWLFVLEKLSEKPNLKNIDIIKNIIKILEEKINETISNISLRELFIYLSDFKFHKLIHMTLNVQKKYKLDSDIHIEYLNAIENWKTQGQSLFTISDLLFNLPDGKIKEKFRITTLILIFESTQIQEDLEELSEIHYFCLNHLWTKLSKTWSITKNSLSSMEFNKWKKKVIYFYFLILENDNKVIENKDEIINTIKELINAEAKTTTIRTFKEIESELNQSCNEFKLFFDEYTYENMNPIIRNLKFMFKRTKRNKKKFNKGV</sequence>
<dbReference type="AlphaFoldDB" id="A0A263BRV9"/>
<dbReference type="EMBL" id="NPIA01000006">
    <property type="protein sequence ID" value="OZM56435.1"/>
    <property type="molecule type" value="Genomic_DNA"/>
</dbReference>
<dbReference type="Proteomes" id="UP000217083">
    <property type="component" value="Unassembled WGS sequence"/>
</dbReference>
<organism evidence="3 4">
    <name type="scientific">Lottiidibacillus patelloidae</name>
    <dbReference type="NCBI Taxonomy" id="2670334"/>
    <lineage>
        <taxon>Bacteria</taxon>
        <taxon>Bacillati</taxon>
        <taxon>Bacillota</taxon>
        <taxon>Bacilli</taxon>
        <taxon>Bacillales</taxon>
        <taxon>Bacillaceae</taxon>
        <taxon>Lottiidibacillus</taxon>
    </lineage>
</organism>
<name>A0A263BRV9_9BACI</name>
<evidence type="ECO:0000259" key="2">
    <source>
        <dbReference type="Pfam" id="PF20014"/>
    </source>
</evidence>
<evidence type="ECO:0000313" key="4">
    <source>
        <dbReference type="Proteomes" id="UP000217083"/>
    </source>
</evidence>
<feature type="domain" description="GTPase-associated protein 1 N-terminal" evidence="1">
    <location>
        <begin position="3"/>
        <end position="129"/>
    </location>
</feature>
<reference evidence="4" key="1">
    <citation type="submission" date="2017-08" db="EMBL/GenBank/DDBJ databases">
        <authorList>
            <person name="Huang Z."/>
        </authorList>
    </citation>
    <scope>NUCLEOTIDE SEQUENCE [LARGE SCALE GENOMIC DNA]</scope>
    <source>
        <strain evidence="4">SA5d-4</strain>
    </source>
</reference>
<accession>A0A263BRV9</accession>
<feature type="domain" description="GTPase-associated protein 1 middle" evidence="2">
    <location>
        <begin position="162"/>
        <end position="237"/>
    </location>
</feature>
<dbReference type="InterPro" id="IPR045402">
    <property type="entry name" value="GAP1-N2"/>
</dbReference>
<dbReference type="RefSeq" id="WP_094925398.1">
    <property type="nucleotide sequence ID" value="NZ_NPIA01000006.1"/>
</dbReference>
<gene>
    <name evidence="3" type="ORF">CIB95_11715</name>
</gene>
<keyword evidence="4" id="KW-1185">Reference proteome</keyword>
<dbReference type="Pfam" id="PF20013">
    <property type="entry name" value="GAP1-N2"/>
    <property type="match status" value="1"/>
</dbReference>
<proteinExistence type="predicted"/>
<dbReference type="Pfam" id="PF20014">
    <property type="entry name" value="GAP1-M"/>
    <property type="match status" value="1"/>
</dbReference>
<reference evidence="3 4" key="2">
    <citation type="submission" date="2017-09" db="EMBL/GenBank/DDBJ databases">
        <title>Bacillus patelloidae sp. nov., isolated from the intestinal tract of a marine limpet.</title>
        <authorList>
            <person name="Liu R."/>
            <person name="Dong C."/>
            <person name="Shao Z."/>
        </authorList>
    </citation>
    <scope>NUCLEOTIDE SEQUENCE [LARGE SCALE GENOMIC DNA]</scope>
    <source>
        <strain evidence="3 4">SA5d-4</strain>
    </source>
</reference>
<evidence type="ECO:0000259" key="1">
    <source>
        <dbReference type="Pfam" id="PF20013"/>
    </source>
</evidence>
<evidence type="ECO:0000313" key="3">
    <source>
        <dbReference type="EMBL" id="OZM56435.1"/>
    </source>
</evidence>
<comment type="caution">
    <text evidence="3">The sequence shown here is derived from an EMBL/GenBank/DDBJ whole genome shotgun (WGS) entry which is preliminary data.</text>
</comment>
<protein>
    <submittedName>
        <fullName evidence="3">Uncharacterized protein</fullName>
    </submittedName>
</protein>
<dbReference type="InterPro" id="IPR045401">
    <property type="entry name" value="GAP1-M"/>
</dbReference>